<dbReference type="Proteomes" id="UP001139290">
    <property type="component" value="Unassembled WGS sequence"/>
</dbReference>
<organism evidence="2 3">
    <name type="scientific">Citrobacter meridianamericanus</name>
    <dbReference type="NCBI Taxonomy" id="2894201"/>
    <lineage>
        <taxon>Bacteria</taxon>
        <taxon>Pseudomonadati</taxon>
        <taxon>Pseudomonadota</taxon>
        <taxon>Gammaproteobacteria</taxon>
        <taxon>Enterobacterales</taxon>
        <taxon>Enterobacteriaceae</taxon>
        <taxon>Citrobacter</taxon>
    </lineage>
</organism>
<keyword evidence="3" id="KW-1185">Reference proteome</keyword>
<name>A0ABT1B8Z6_9ENTR</name>
<protein>
    <submittedName>
        <fullName evidence="2">DUF4007 family protein</fullName>
    </submittedName>
</protein>
<dbReference type="InterPro" id="IPR025248">
    <property type="entry name" value="DUF4007"/>
</dbReference>
<evidence type="ECO:0000313" key="3">
    <source>
        <dbReference type="Proteomes" id="UP001139290"/>
    </source>
</evidence>
<accession>A0ABT1B8Z6</accession>
<dbReference type="Pfam" id="PF13182">
    <property type="entry name" value="DUF4007"/>
    <property type="match status" value="1"/>
</dbReference>
<gene>
    <name evidence="2" type="ORF">LOD26_13495</name>
</gene>
<proteinExistence type="predicted"/>
<dbReference type="RefSeq" id="WP_252838455.1">
    <property type="nucleotide sequence ID" value="NZ_JAJJVQ010000004.1"/>
</dbReference>
<feature type="domain" description="DUF4007" evidence="1">
    <location>
        <begin position="51"/>
        <end position="336"/>
    </location>
</feature>
<evidence type="ECO:0000259" key="1">
    <source>
        <dbReference type="Pfam" id="PF13182"/>
    </source>
</evidence>
<evidence type="ECO:0000313" key="2">
    <source>
        <dbReference type="EMBL" id="MCO5782332.1"/>
    </source>
</evidence>
<comment type="caution">
    <text evidence="2">The sequence shown here is derived from an EMBL/GenBank/DDBJ whole genome shotgun (WGS) entry which is preliminary data.</text>
</comment>
<reference evidence="2" key="1">
    <citation type="submission" date="2021-11" db="EMBL/GenBank/DDBJ databases">
        <title>Citrobacter meridianamericanus sp. nov. isolated from soil.</title>
        <authorList>
            <person name="Furlan J.P.R."/>
            <person name="Stehling E.G."/>
        </authorList>
    </citation>
    <scope>NUCLEOTIDE SEQUENCE</scope>
    <source>
        <strain evidence="2">BR102</strain>
    </source>
</reference>
<sequence length="353" mass="40322">MKPQQLYIQTVKRYLLLDKPSSDMLFLLANLSSRRKTMENLLELPSYTPHFSGHETFPLKQMWLKKSYDQKNSDNTLDKATFTQDEAIGVFGVGKNMVSSIKHWSLACGLLEESNTNKGVFIIPKEWDMILQDKGLDPFCENPSTAWLAHWRLAGLPAANSKHRSTTWCYIFNNITSSSFSRDNIVERLKDYAEERNLKISEATLKRDVEACIRSYCPKSDNNIEENAEPLLSELGLLQEESRGLFSFKRGQKYSLSDHIFIFSLIEFWESLYSEANTLSFETIAYGPSSPGRVFKLDEDSVADRLATLEEKTNGFLKWSDSSGIRQVVISNTSDKQLSNLKIEQIIMAYGDL</sequence>
<dbReference type="EMBL" id="JAJJVQ010000004">
    <property type="protein sequence ID" value="MCO5782332.1"/>
    <property type="molecule type" value="Genomic_DNA"/>
</dbReference>